<keyword evidence="8" id="KW-1185">Reference proteome</keyword>
<dbReference type="SUPFAM" id="SSF56349">
    <property type="entry name" value="DNA breaking-rejoining enzymes"/>
    <property type="match status" value="1"/>
</dbReference>
<evidence type="ECO:0000256" key="4">
    <source>
        <dbReference type="SAM" id="MobiDB-lite"/>
    </source>
</evidence>
<keyword evidence="2" id="KW-0233">DNA recombination</keyword>
<dbReference type="RefSeq" id="WP_184794886.1">
    <property type="nucleotide sequence ID" value="NZ_JACHMY010000001.1"/>
</dbReference>
<protein>
    <submittedName>
        <fullName evidence="7">Site-specific recombinase XerD</fullName>
    </submittedName>
</protein>
<feature type="domain" description="Core-binding (CB)" evidence="6">
    <location>
        <begin position="1"/>
        <end position="86"/>
    </location>
</feature>
<dbReference type="GO" id="GO:0015074">
    <property type="term" value="P:DNA integration"/>
    <property type="evidence" value="ECO:0007669"/>
    <property type="project" value="InterPro"/>
</dbReference>
<dbReference type="GO" id="GO:0006310">
    <property type="term" value="P:DNA recombination"/>
    <property type="evidence" value="ECO:0007669"/>
    <property type="project" value="UniProtKB-KW"/>
</dbReference>
<evidence type="ECO:0000313" key="8">
    <source>
        <dbReference type="Proteomes" id="UP000549971"/>
    </source>
</evidence>
<dbReference type="InterPro" id="IPR010998">
    <property type="entry name" value="Integrase_recombinase_N"/>
</dbReference>
<dbReference type="PROSITE" id="PS51900">
    <property type="entry name" value="CB"/>
    <property type="match status" value="1"/>
</dbReference>
<evidence type="ECO:0000259" key="5">
    <source>
        <dbReference type="PROSITE" id="PS51898"/>
    </source>
</evidence>
<feature type="compositionally biased region" description="Basic and acidic residues" evidence="4">
    <location>
        <begin position="112"/>
        <end position="133"/>
    </location>
</feature>
<dbReference type="InterPro" id="IPR013762">
    <property type="entry name" value="Integrase-like_cat_sf"/>
</dbReference>
<dbReference type="Gene3D" id="1.10.443.10">
    <property type="entry name" value="Intergrase catalytic core"/>
    <property type="match status" value="1"/>
</dbReference>
<feature type="region of interest" description="Disordered" evidence="4">
    <location>
        <begin position="99"/>
        <end position="133"/>
    </location>
</feature>
<evidence type="ECO:0000256" key="1">
    <source>
        <dbReference type="ARBA" id="ARBA00023125"/>
    </source>
</evidence>
<dbReference type="Pfam" id="PF00589">
    <property type="entry name" value="Phage_integrase"/>
    <property type="match status" value="1"/>
</dbReference>
<dbReference type="EMBL" id="JACHMY010000001">
    <property type="protein sequence ID" value="MBB5835208.1"/>
    <property type="molecule type" value="Genomic_DNA"/>
</dbReference>
<evidence type="ECO:0000256" key="3">
    <source>
        <dbReference type="PROSITE-ProRule" id="PRU01248"/>
    </source>
</evidence>
<dbReference type="GO" id="GO:0003677">
    <property type="term" value="F:DNA binding"/>
    <property type="evidence" value="ECO:0007669"/>
    <property type="project" value="UniProtKB-UniRule"/>
</dbReference>
<evidence type="ECO:0000256" key="2">
    <source>
        <dbReference type="ARBA" id="ARBA00023172"/>
    </source>
</evidence>
<feature type="domain" description="Tyr recombinase" evidence="5">
    <location>
        <begin position="107"/>
        <end position="304"/>
    </location>
</feature>
<proteinExistence type="predicted"/>
<evidence type="ECO:0000259" key="6">
    <source>
        <dbReference type="PROSITE" id="PS51900"/>
    </source>
</evidence>
<evidence type="ECO:0000313" key="7">
    <source>
        <dbReference type="EMBL" id="MBB5835208.1"/>
    </source>
</evidence>
<dbReference type="PANTHER" id="PTHR30349">
    <property type="entry name" value="PHAGE INTEGRASE-RELATED"/>
    <property type="match status" value="1"/>
</dbReference>
<dbReference type="Gene3D" id="1.10.150.130">
    <property type="match status" value="1"/>
</dbReference>
<comment type="caution">
    <text evidence="7">The sequence shown here is derived from an EMBL/GenBank/DDBJ whole genome shotgun (WGS) entry which is preliminary data.</text>
</comment>
<sequence length="318" mass="34942">MLVLEAQAAFFAARRPRKDSPHTTDAYRRDLAGITALLTDAPERLEVDELTAPALRTAFGAFADDHAKSSVLRAWSTWNQFLTFCVSDGLLAGNPMGAVARPKTPPLSPKPLRGEDTPERLLKSAADGDRRARDPWPERDLLVIALGLVAGLRSAEMRTLTTDSLAGRPGEMRLHVHGKGSRDRSIPVEPIMERIIEAYADSCERRFPSRRTSRSTKLLLNRTGDPIGRGGLEYLVKSCYRWAGLHDRVPVGANLHALRHTFATRLAEDGATASEIMALLGHASLATSQNYIEATGRERRAATASNRTYQTLDKVLDP</sequence>
<organism evidence="7 8">
    <name type="scientific">Kribbella italica</name>
    <dbReference type="NCBI Taxonomy" id="1540520"/>
    <lineage>
        <taxon>Bacteria</taxon>
        <taxon>Bacillati</taxon>
        <taxon>Actinomycetota</taxon>
        <taxon>Actinomycetes</taxon>
        <taxon>Propionibacteriales</taxon>
        <taxon>Kribbellaceae</taxon>
        <taxon>Kribbella</taxon>
    </lineage>
</organism>
<dbReference type="PANTHER" id="PTHR30349:SF81">
    <property type="entry name" value="TYROSINE RECOMBINASE XERC"/>
    <property type="match status" value="1"/>
</dbReference>
<dbReference type="InterPro" id="IPR050090">
    <property type="entry name" value="Tyrosine_recombinase_XerCD"/>
</dbReference>
<dbReference type="CDD" id="cd00397">
    <property type="entry name" value="DNA_BRE_C"/>
    <property type="match status" value="1"/>
</dbReference>
<reference evidence="7 8" key="1">
    <citation type="submission" date="2020-08" db="EMBL/GenBank/DDBJ databases">
        <title>Sequencing the genomes of 1000 actinobacteria strains.</title>
        <authorList>
            <person name="Klenk H.-P."/>
        </authorList>
    </citation>
    <scope>NUCLEOTIDE SEQUENCE [LARGE SCALE GENOMIC DNA]</scope>
    <source>
        <strain evidence="7 8">DSM 28967</strain>
    </source>
</reference>
<dbReference type="AlphaFoldDB" id="A0A7W9J463"/>
<gene>
    <name evidence="7" type="ORF">HDA39_001942</name>
</gene>
<keyword evidence="1 3" id="KW-0238">DNA-binding</keyword>
<dbReference type="PROSITE" id="PS51898">
    <property type="entry name" value="TYR_RECOMBINASE"/>
    <property type="match status" value="1"/>
</dbReference>
<dbReference type="InterPro" id="IPR011010">
    <property type="entry name" value="DNA_brk_join_enz"/>
</dbReference>
<dbReference type="InterPro" id="IPR002104">
    <property type="entry name" value="Integrase_catalytic"/>
</dbReference>
<dbReference type="InterPro" id="IPR044068">
    <property type="entry name" value="CB"/>
</dbReference>
<name>A0A7W9J463_9ACTN</name>
<accession>A0A7W9J463</accession>
<dbReference type="Proteomes" id="UP000549971">
    <property type="component" value="Unassembled WGS sequence"/>
</dbReference>